<dbReference type="AlphaFoldDB" id="A0A0D7AT95"/>
<feature type="region of interest" description="Disordered" evidence="1">
    <location>
        <begin position="185"/>
        <end position="209"/>
    </location>
</feature>
<feature type="region of interest" description="Disordered" evidence="1">
    <location>
        <begin position="1"/>
        <end position="121"/>
    </location>
</feature>
<feature type="compositionally biased region" description="Basic and acidic residues" evidence="1">
    <location>
        <begin position="55"/>
        <end position="65"/>
    </location>
</feature>
<feature type="compositionally biased region" description="Polar residues" evidence="1">
    <location>
        <begin position="66"/>
        <end position="75"/>
    </location>
</feature>
<reference evidence="2 3" key="1">
    <citation type="journal article" date="2015" name="Fungal Genet. Biol.">
        <title>Evolution of novel wood decay mechanisms in Agaricales revealed by the genome sequences of Fistulina hepatica and Cylindrobasidium torrendii.</title>
        <authorList>
            <person name="Floudas D."/>
            <person name="Held B.W."/>
            <person name="Riley R."/>
            <person name="Nagy L.G."/>
            <person name="Koehler G."/>
            <person name="Ransdell A.S."/>
            <person name="Younus H."/>
            <person name="Chow J."/>
            <person name="Chiniquy J."/>
            <person name="Lipzen A."/>
            <person name="Tritt A."/>
            <person name="Sun H."/>
            <person name="Haridas S."/>
            <person name="LaButti K."/>
            <person name="Ohm R.A."/>
            <person name="Kues U."/>
            <person name="Blanchette R.A."/>
            <person name="Grigoriev I.V."/>
            <person name="Minto R.E."/>
            <person name="Hibbett D.S."/>
        </authorList>
    </citation>
    <scope>NUCLEOTIDE SEQUENCE [LARGE SCALE GENOMIC DNA]</scope>
    <source>
        <strain evidence="2 3">FP15055 ss-10</strain>
    </source>
</reference>
<dbReference type="Proteomes" id="UP000054007">
    <property type="component" value="Unassembled WGS sequence"/>
</dbReference>
<feature type="compositionally biased region" description="Polar residues" evidence="1">
    <location>
        <begin position="86"/>
        <end position="108"/>
    </location>
</feature>
<sequence>MDSSHVPREGTSNAPSAISIDQEGLGKTKRASNSDSSDGDGRDDHWAHMNQLHSELGRISRHESFNEQQSMNVVEQVTDDDEDSAAENTSGHSLSTTADPSDGTTSALSPGPEDEINLSEHGFDFEEWFTWEASPPNHSPSPASHDFPTDLDIGGPISLLGLFHELDNDNSFEQWLNEPLFNSRDTEPFTIADPLEVSPGAGSERKRAM</sequence>
<keyword evidence="3" id="KW-1185">Reference proteome</keyword>
<evidence type="ECO:0000256" key="1">
    <source>
        <dbReference type="SAM" id="MobiDB-lite"/>
    </source>
</evidence>
<evidence type="ECO:0000313" key="2">
    <source>
        <dbReference type="EMBL" id="KIY61437.1"/>
    </source>
</evidence>
<protein>
    <submittedName>
        <fullName evidence="2">Uncharacterized protein</fullName>
    </submittedName>
</protein>
<dbReference type="EMBL" id="KN880944">
    <property type="protein sequence ID" value="KIY61437.1"/>
    <property type="molecule type" value="Genomic_DNA"/>
</dbReference>
<evidence type="ECO:0000313" key="3">
    <source>
        <dbReference type="Proteomes" id="UP000054007"/>
    </source>
</evidence>
<accession>A0A0D7AT95</accession>
<organism evidence="2 3">
    <name type="scientific">Cylindrobasidium torrendii FP15055 ss-10</name>
    <dbReference type="NCBI Taxonomy" id="1314674"/>
    <lineage>
        <taxon>Eukaryota</taxon>
        <taxon>Fungi</taxon>
        <taxon>Dikarya</taxon>
        <taxon>Basidiomycota</taxon>
        <taxon>Agaricomycotina</taxon>
        <taxon>Agaricomycetes</taxon>
        <taxon>Agaricomycetidae</taxon>
        <taxon>Agaricales</taxon>
        <taxon>Marasmiineae</taxon>
        <taxon>Physalacriaceae</taxon>
        <taxon>Cylindrobasidium</taxon>
    </lineage>
</organism>
<gene>
    <name evidence="2" type="ORF">CYLTODRAFT_495255</name>
</gene>
<name>A0A0D7AT95_9AGAR</name>
<proteinExistence type="predicted"/>